<dbReference type="SUPFAM" id="SSF82199">
    <property type="entry name" value="SET domain"/>
    <property type="match status" value="1"/>
</dbReference>
<dbReference type="PANTHER" id="PTHR13271">
    <property type="entry name" value="UNCHARACTERIZED PUTATIVE METHYLTRANSFERASE"/>
    <property type="match status" value="1"/>
</dbReference>
<gene>
    <name evidence="2" type="ORF">TeGR_g5452</name>
</gene>
<evidence type="ECO:0000259" key="1">
    <source>
        <dbReference type="PROSITE" id="PS50280"/>
    </source>
</evidence>
<dbReference type="PROSITE" id="PS50280">
    <property type="entry name" value="SET"/>
    <property type="match status" value="1"/>
</dbReference>
<accession>A0ABQ6MPZ9</accession>
<evidence type="ECO:0000313" key="3">
    <source>
        <dbReference type="Proteomes" id="UP001165060"/>
    </source>
</evidence>
<dbReference type="InterPro" id="IPR001214">
    <property type="entry name" value="SET_dom"/>
</dbReference>
<feature type="domain" description="SET" evidence="1">
    <location>
        <begin position="17"/>
        <end position="262"/>
    </location>
</feature>
<dbReference type="CDD" id="cd10527">
    <property type="entry name" value="SET_LSMT"/>
    <property type="match status" value="1"/>
</dbReference>
<dbReference type="Proteomes" id="UP001165060">
    <property type="component" value="Unassembled WGS sequence"/>
</dbReference>
<keyword evidence="3" id="KW-1185">Reference proteome</keyword>
<proteinExistence type="predicted"/>
<feature type="non-terminal residue" evidence="2">
    <location>
        <position position="315"/>
    </location>
</feature>
<dbReference type="Gene3D" id="3.90.1410.10">
    <property type="entry name" value="set domain protein methyltransferase, domain 1"/>
    <property type="match status" value="1"/>
</dbReference>
<protein>
    <recommendedName>
        <fullName evidence="1">SET domain-containing protein</fullName>
    </recommendedName>
</protein>
<dbReference type="InterPro" id="IPR046341">
    <property type="entry name" value="SET_dom_sf"/>
</dbReference>
<name>A0ABQ6MPZ9_9STRA</name>
<reference evidence="2 3" key="1">
    <citation type="journal article" date="2023" name="Commun. Biol.">
        <title>Genome analysis of Parmales, the sister group of diatoms, reveals the evolutionary specialization of diatoms from phago-mixotrophs to photoautotrophs.</title>
        <authorList>
            <person name="Ban H."/>
            <person name="Sato S."/>
            <person name="Yoshikawa S."/>
            <person name="Yamada K."/>
            <person name="Nakamura Y."/>
            <person name="Ichinomiya M."/>
            <person name="Sato N."/>
            <person name="Blanc-Mathieu R."/>
            <person name="Endo H."/>
            <person name="Kuwata A."/>
            <person name="Ogata H."/>
        </authorList>
    </citation>
    <scope>NUCLEOTIDE SEQUENCE [LARGE SCALE GENOMIC DNA]</scope>
</reference>
<dbReference type="EMBL" id="BRYB01004415">
    <property type="protein sequence ID" value="GMI30547.1"/>
    <property type="molecule type" value="Genomic_DNA"/>
</dbReference>
<sequence length="315" mass="33328">MEDMIKWASAEGASWSPSLQVKTGSRGRGVFATAPIKEGDLLLSLPGSLAIRPPAALSELVKTNGVSALLALILTVQHNLFVSESPSPYFQDLSSSDTPPLPSSWTDADLQELAGTSLLPPPMTPAMVRATAKEAYETDVVAAMDKLPDSFLPATTRNKKDFQTALSWVCSRALQGRLNFEMGTGNLWPYLGTDGPPTATTRHGCNGMFLLPLFDLINHSTDVKKRGTELARVDGEAEGTDAWEMRATRDLAEGEEVLQSYGHHGGAELLRNYGFVEESALTKVWVGLEQVLAAVKGTGAGAGGGREEGGGGGAG</sequence>
<organism evidence="2 3">
    <name type="scientific">Tetraparma gracilis</name>
    <dbReference type="NCBI Taxonomy" id="2962635"/>
    <lineage>
        <taxon>Eukaryota</taxon>
        <taxon>Sar</taxon>
        <taxon>Stramenopiles</taxon>
        <taxon>Ochrophyta</taxon>
        <taxon>Bolidophyceae</taxon>
        <taxon>Parmales</taxon>
        <taxon>Triparmaceae</taxon>
        <taxon>Tetraparma</taxon>
    </lineage>
</organism>
<evidence type="ECO:0000313" key="2">
    <source>
        <dbReference type="EMBL" id="GMI30547.1"/>
    </source>
</evidence>
<comment type="caution">
    <text evidence="2">The sequence shown here is derived from an EMBL/GenBank/DDBJ whole genome shotgun (WGS) entry which is preliminary data.</text>
</comment>
<dbReference type="InterPro" id="IPR050600">
    <property type="entry name" value="SETD3_SETD6_MTase"/>
</dbReference>
<dbReference type="Pfam" id="PF00856">
    <property type="entry name" value="SET"/>
    <property type="match status" value="1"/>
</dbReference>